<dbReference type="Gene3D" id="6.10.250.940">
    <property type="match status" value="1"/>
</dbReference>
<organism evidence="9 10">
    <name type="scientific">Nyssa sinensis</name>
    <dbReference type="NCBI Taxonomy" id="561372"/>
    <lineage>
        <taxon>Eukaryota</taxon>
        <taxon>Viridiplantae</taxon>
        <taxon>Streptophyta</taxon>
        <taxon>Embryophyta</taxon>
        <taxon>Tracheophyta</taxon>
        <taxon>Spermatophyta</taxon>
        <taxon>Magnoliopsida</taxon>
        <taxon>eudicotyledons</taxon>
        <taxon>Gunneridae</taxon>
        <taxon>Pentapetalae</taxon>
        <taxon>asterids</taxon>
        <taxon>Cornales</taxon>
        <taxon>Nyssaceae</taxon>
        <taxon>Nyssa</taxon>
    </lineage>
</organism>
<dbReference type="InterPro" id="IPR029058">
    <property type="entry name" value="AB_hydrolase_fold"/>
</dbReference>
<keyword evidence="8" id="KW-0325">Glycoprotein</keyword>
<evidence type="ECO:0000256" key="1">
    <source>
        <dbReference type="ARBA" id="ARBA00004613"/>
    </source>
</evidence>
<dbReference type="PANTHER" id="PTHR11802">
    <property type="entry name" value="SERINE PROTEASE FAMILY S10 SERINE CARBOXYPEPTIDASE"/>
    <property type="match status" value="1"/>
</dbReference>
<dbReference type="Gene3D" id="3.40.50.11320">
    <property type="match status" value="1"/>
</dbReference>
<keyword evidence="5" id="KW-0732">Signal</keyword>
<accession>A0A5J5AYS3</accession>
<evidence type="ECO:0000256" key="7">
    <source>
        <dbReference type="ARBA" id="ARBA00023157"/>
    </source>
</evidence>
<evidence type="ECO:0008006" key="11">
    <source>
        <dbReference type="Google" id="ProtNLM"/>
    </source>
</evidence>
<dbReference type="SUPFAM" id="SSF53474">
    <property type="entry name" value="alpha/beta-Hydrolases"/>
    <property type="match status" value="1"/>
</dbReference>
<evidence type="ECO:0000256" key="2">
    <source>
        <dbReference type="ARBA" id="ARBA00009431"/>
    </source>
</evidence>
<protein>
    <recommendedName>
        <fullName evidence="11">Carboxypeptidase</fullName>
    </recommendedName>
</protein>
<keyword evidence="7" id="KW-1015">Disulfide bond</keyword>
<name>A0A5J5AYS3_9ASTE</name>
<keyword evidence="4" id="KW-0645">Protease</keyword>
<dbReference type="InterPro" id="IPR033124">
    <property type="entry name" value="Ser_caboxypep_his_AS"/>
</dbReference>
<dbReference type="Pfam" id="PF00450">
    <property type="entry name" value="Peptidase_S10"/>
    <property type="match status" value="2"/>
</dbReference>
<dbReference type="FunFam" id="3.40.50.12670:FF:000002">
    <property type="entry name" value="Carboxypeptidase"/>
    <property type="match status" value="1"/>
</dbReference>
<proteinExistence type="inferred from homology"/>
<dbReference type="FunFam" id="3.40.50.11320:FF:000002">
    <property type="entry name" value="Carboxypeptidase"/>
    <property type="match status" value="1"/>
</dbReference>
<evidence type="ECO:0000256" key="3">
    <source>
        <dbReference type="ARBA" id="ARBA00022645"/>
    </source>
</evidence>
<gene>
    <name evidence="9" type="ORF">F0562_028651</name>
</gene>
<dbReference type="OrthoDB" id="443318at2759"/>
<reference evidence="9 10" key="1">
    <citation type="submission" date="2019-09" db="EMBL/GenBank/DDBJ databases">
        <title>A chromosome-level genome assembly of the Chinese tupelo Nyssa sinensis.</title>
        <authorList>
            <person name="Yang X."/>
            <person name="Kang M."/>
            <person name="Yang Y."/>
            <person name="Xiong H."/>
            <person name="Wang M."/>
            <person name="Zhang Z."/>
            <person name="Wang Z."/>
            <person name="Wu H."/>
            <person name="Ma T."/>
            <person name="Liu J."/>
            <person name="Xi Z."/>
        </authorList>
    </citation>
    <scope>NUCLEOTIDE SEQUENCE [LARGE SCALE GENOMIC DNA]</scope>
    <source>
        <strain evidence="9">J267</strain>
        <tissue evidence="9">Leaf</tissue>
    </source>
</reference>
<evidence type="ECO:0000256" key="8">
    <source>
        <dbReference type="ARBA" id="ARBA00023180"/>
    </source>
</evidence>
<dbReference type="GO" id="GO:0005773">
    <property type="term" value="C:vacuole"/>
    <property type="evidence" value="ECO:0007669"/>
    <property type="project" value="TreeGrafter"/>
</dbReference>
<keyword evidence="10" id="KW-1185">Reference proteome</keyword>
<dbReference type="PANTHER" id="PTHR11802:SF78">
    <property type="entry name" value="CARBOXYPEPTIDASE"/>
    <property type="match status" value="1"/>
</dbReference>
<dbReference type="PROSITE" id="PS00560">
    <property type="entry name" value="CARBOXYPEPT_SER_HIS"/>
    <property type="match status" value="1"/>
</dbReference>
<dbReference type="Proteomes" id="UP000325577">
    <property type="component" value="Linkage Group LG16"/>
</dbReference>
<dbReference type="GO" id="GO:0006508">
    <property type="term" value="P:proteolysis"/>
    <property type="evidence" value="ECO:0007669"/>
    <property type="project" value="UniProtKB-KW"/>
</dbReference>
<dbReference type="GO" id="GO:0004185">
    <property type="term" value="F:serine-type carboxypeptidase activity"/>
    <property type="evidence" value="ECO:0007669"/>
    <property type="project" value="InterPro"/>
</dbReference>
<evidence type="ECO:0000256" key="5">
    <source>
        <dbReference type="ARBA" id="ARBA00022729"/>
    </source>
</evidence>
<evidence type="ECO:0000313" key="10">
    <source>
        <dbReference type="Proteomes" id="UP000325577"/>
    </source>
</evidence>
<dbReference type="Gene3D" id="3.40.50.1820">
    <property type="entry name" value="alpha/beta hydrolase"/>
    <property type="match status" value="2"/>
</dbReference>
<keyword evidence="3" id="KW-0121">Carboxypeptidase</keyword>
<sequence>MEDDLIEGGLPGQPSGVMFKQYAGYITVDKSKGRSLFYYFAEAVHNPSSSPLILWLNGGPGCSSLGVGAMALDSPTLMSTSDYNTSGDMRTAQDTYIFLINWFKRYPHYKARDFYIMGESYSGFYIPELSDYIIKRNVQAHSSSKIQLQGIMIGNGIMNDVTDLRGLYDFVWSHALISDETHGGLIEHCKNSSSPQCDHFEERMGTEAGQIDFYNIYSPVCFPSSNSSRKLKRFGGYDPCEENYVYMYLNLPQVQEALHANRTKLPYTWEFCSSNLINSWKDSPTTMFPVYRRLIASGLRILLYSGDVDAVVPVSGTRYSIDALNLKVIEPWHPWSDDKEEVAGYRVAYDGLTFTTIRGAGHEVPRFQPRRALALLKTFLAAK</sequence>
<dbReference type="EMBL" id="CM018039">
    <property type="protein sequence ID" value="KAA8536173.1"/>
    <property type="molecule type" value="Genomic_DNA"/>
</dbReference>
<dbReference type="PRINTS" id="PR00724">
    <property type="entry name" value="CRBOXYPTASEC"/>
</dbReference>
<evidence type="ECO:0000313" key="9">
    <source>
        <dbReference type="EMBL" id="KAA8536173.1"/>
    </source>
</evidence>
<comment type="similarity">
    <text evidence="2">Belongs to the peptidase S10 family.</text>
</comment>
<evidence type="ECO:0000256" key="6">
    <source>
        <dbReference type="ARBA" id="ARBA00022801"/>
    </source>
</evidence>
<dbReference type="AlphaFoldDB" id="A0A5J5AYS3"/>
<keyword evidence="6" id="KW-0378">Hydrolase</keyword>
<comment type="subcellular location">
    <subcellularLocation>
        <location evidence="1">Secreted</location>
    </subcellularLocation>
</comment>
<evidence type="ECO:0000256" key="4">
    <source>
        <dbReference type="ARBA" id="ARBA00022670"/>
    </source>
</evidence>
<dbReference type="InterPro" id="IPR001563">
    <property type="entry name" value="Peptidase_S10"/>
</dbReference>
<dbReference type="GO" id="GO:0005576">
    <property type="term" value="C:extracellular region"/>
    <property type="evidence" value="ECO:0007669"/>
    <property type="project" value="UniProtKB-SubCell"/>
</dbReference>